<dbReference type="RefSeq" id="WP_000467133.1">
    <property type="nucleotide sequence ID" value="NZ_AP022163.1"/>
</dbReference>
<evidence type="ECO:0000313" key="3">
    <source>
        <dbReference type="EMBL" id="EFC3527482.1"/>
    </source>
</evidence>
<dbReference type="Proteomes" id="UP000885382">
    <property type="component" value="Unassembled WGS sequence"/>
</dbReference>
<evidence type="ECO:0000313" key="8">
    <source>
        <dbReference type="Proteomes" id="UP000254079"/>
    </source>
</evidence>
<evidence type="ECO:0000313" key="9">
    <source>
        <dbReference type="Proteomes" id="UP000514715"/>
    </source>
</evidence>
<gene>
    <name evidence="3" type="ORF">CTR35_004751</name>
    <name evidence="5" type="ORF">DNX30_17790</name>
    <name evidence="2" type="ORF">FGAS159_46720</name>
    <name evidence="4" type="ORF">HEP30_023545</name>
    <name evidence="6" type="ORF">HVW04_24830</name>
    <name evidence="7" type="ORF">NCTC8622_07960</name>
</gene>
<dbReference type="Proteomes" id="UP000538406">
    <property type="component" value="Unassembled WGS sequence"/>
</dbReference>
<evidence type="ECO:0000259" key="1">
    <source>
        <dbReference type="Pfam" id="PF05099"/>
    </source>
</evidence>
<dbReference type="EMBL" id="AASHPR010000084">
    <property type="protein sequence ID" value="EFC3527482.1"/>
    <property type="molecule type" value="Genomic_DNA"/>
</dbReference>
<reference evidence="3 11" key="3">
    <citation type="submission" date="2018-08" db="EMBL/GenBank/DDBJ databases">
        <authorList>
            <consortium name="NARMS: The National Antimicrobial Resistance Monitoring System"/>
        </authorList>
    </citation>
    <scope>NUCLEOTIDE SEQUENCE [LARGE SCALE GENOMIC DNA]</scope>
    <source>
        <strain evidence="3 11">FSIS11705178</strain>
    </source>
</reference>
<proteinExistence type="predicted"/>
<evidence type="ECO:0000313" key="12">
    <source>
        <dbReference type="Proteomes" id="UP001295988"/>
    </source>
</evidence>
<dbReference type="EMBL" id="OY757102">
    <property type="protein sequence ID" value="CAK1259361.1"/>
    <property type="molecule type" value="Genomic_DNA"/>
</dbReference>
<dbReference type="Proteomes" id="UP000531761">
    <property type="component" value="Unassembled WGS sequence"/>
</dbReference>
<evidence type="ECO:0000313" key="11">
    <source>
        <dbReference type="Proteomes" id="UP000538406"/>
    </source>
</evidence>
<dbReference type="Proteomes" id="UP000254079">
    <property type="component" value="Unassembled WGS sequence"/>
</dbReference>
<dbReference type="Proteomes" id="UP001295988">
    <property type="component" value="Plasmid pS159-2"/>
</dbReference>
<reference evidence="7 8" key="2">
    <citation type="submission" date="2018-06" db="EMBL/GenBank/DDBJ databases">
        <authorList>
            <consortium name="Pathogen Informatics"/>
            <person name="Doyle S."/>
        </authorList>
    </citation>
    <scope>NUCLEOTIDE SEQUENCE [LARGE SCALE GENOMIC DNA]</scope>
    <source>
        <strain evidence="7 8">NCTC8622</strain>
    </source>
</reference>
<protein>
    <submittedName>
        <fullName evidence="7">TciA/TerB-like protein</fullName>
    </submittedName>
    <submittedName>
        <fullName evidence="2">Tellurite resistance TerB family protein</fullName>
    </submittedName>
    <submittedName>
        <fullName evidence="5">Tellurite resistance protein</fullName>
    </submittedName>
</protein>
<accession>A0A037YJM8</accession>
<dbReference type="InterPro" id="IPR029024">
    <property type="entry name" value="TerB-like"/>
</dbReference>
<dbReference type="InterPro" id="IPR007791">
    <property type="entry name" value="DjlA_N"/>
</dbReference>
<dbReference type="EMBL" id="UGCP01000006">
    <property type="protein sequence ID" value="STL40440.1"/>
    <property type="molecule type" value="Genomic_DNA"/>
</dbReference>
<evidence type="ECO:0000313" key="4">
    <source>
        <dbReference type="EMBL" id="MBB2469033.1"/>
    </source>
</evidence>
<reference evidence="6 9" key="4">
    <citation type="submission" date="2020-06" db="EMBL/GenBank/DDBJ databases">
        <title>REHAB project genomes.</title>
        <authorList>
            <person name="Shaw L.P."/>
        </authorList>
    </citation>
    <scope>NUCLEOTIDE SEQUENCE [LARGE SCALE GENOMIC DNA]</scope>
    <source>
        <strain evidence="6 9">RHB07-C04</strain>
        <plasmid evidence="6">pRHB07-C04_2</plasmid>
        <plasmid evidence="9">prhb07-c04_2</plasmid>
    </source>
</reference>
<evidence type="ECO:0000313" key="6">
    <source>
        <dbReference type="EMBL" id="QMP48102.1"/>
    </source>
</evidence>
<keyword evidence="2" id="KW-0614">Plasmid</keyword>
<reference evidence="5" key="1">
    <citation type="submission" date="2018-06" db="EMBL/GenBank/DDBJ databases">
        <authorList>
            <person name="Ashton P.M."/>
            <person name="Dallman T."/>
            <person name="Nair S."/>
            <person name="De Pinna E."/>
            <person name="Peters T."/>
            <person name="Grant K."/>
        </authorList>
    </citation>
    <scope>NUCLEOTIDE SEQUENCE [LARGE SCALE GENOMIC DNA]</scope>
    <source>
        <strain evidence="5">462023</strain>
    </source>
</reference>
<dbReference type="Pfam" id="PF05099">
    <property type="entry name" value="TerB"/>
    <property type="match status" value="1"/>
</dbReference>
<geneLocation type="plasmid" evidence="6">
    <name>pRHB07-C04_2</name>
</geneLocation>
<geneLocation type="plasmid" evidence="9">
    <name>prhb07-c04_2</name>
</geneLocation>
<evidence type="ECO:0000313" key="10">
    <source>
        <dbReference type="Proteomes" id="UP000531761"/>
    </source>
</evidence>
<dbReference type="EMBL" id="CP057976">
    <property type="protein sequence ID" value="QMP48102.1"/>
    <property type="molecule type" value="Genomic_DNA"/>
</dbReference>
<dbReference type="CDD" id="cd07176">
    <property type="entry name" value="terB"/>
    <property type="match status" value="1"/>
</dbReference>
<geneLocation type="plasmid" evidence="2 12">
    <name>pS159-2</name>
</geneLocation>
<evidence type="ECO:0000313" key="2">
    <source>
        <dbReference type="EMBL" id="CAK1259361.1"/>
    </source>
</evidence>
<dbReference type="Proteomes" id="UP000514715">
    <property type="component" value="Plasmid pRHB07-C04_2"/>
</dbReference>
<reference evidence="4 10" key="5">
    <citation type="submission" date="2020-08" db="EMBL/GenBank/DDBJ databases">
        <title>Draft genome sequences of isolates of diverse host origin from the E. coli Reference Center.</title>
        <authorList>
            <person name="Lacher D.W."/>
            <person name="Mammel M.K."/>
            <person name="Gangiredla J."/>
            <person name="Gebru S.T."/>
            <person name="Barnaba T.J."/>
            <person name="Majowicz S.A."/>
            <person name="Dudley E.G."/>
        </authorList>
    </citation>
    <scope>NUCLEOTIDE SEQUENCE [LARGE SCALE GENOMIC DNA]</scope>
    <source>
        <strain evidence="4 10">10.0349</strain>
    </source>
</reference>
<dbReference type="EMBL" id="RTJF01000021">
    <property type="protein sequence ID" value="MJL94585.1"/>
    <property type="molecule type" value="Genomic_DNA"/>
</dbReference>
<reference evidence="2" key="6">
    <citation type="submission" date="2023-10" db="EMBL/GenBank/DDBJ databases">
        <authorList>
            <person name="Leclercq S."/>
        </authorList>
    </citation>
    <scope>NUCLEOTIDE SEQUENCE</scope>
    <source>
        <strain evidence="2">S159</strain>
        <plasmid evidence="2">pS159-2</plasmid>
    </source>
</reference>
<dbReference type="EMBL" id="JABWMK020000066">
    <property type="protein sequence ID" value="MBB2469033.1"/>
    <property type="molecule type" value="Genomic_DNA"/>
</dbReference>
<evidence type="ECO:0000313" key="7">
    <source>
        <dbReference type="EMBL" id="STL40440.1"/>
    </source>
</evidence>
<evidence type="ECO:0000313" key="5">
    <source>
        <dbReference type="EMBL" id="MJL94585.1"/>
    </source>
</evidence>
<organism evidence="5">
    <name type="scientific">Escherichia coli</name>
    <dbReference type="NCBI Taxonomy" id="562"/>
    <lineage>
        <taxon>Bacteria</taxon>
        <taxon>Pseudomonadati</taxon>
        <taxon>Pseudomonadota</taxon>
        <taxon>Gammaproteobacteria</taxon>
        <taxon>Enterobacterales</taxon>
        <taxon>Enterobacteriaceae</taxon>
        <taxon>Escherichia</taxon>
    </lineage>
</organism>
<dbReference type="AlphaFoldDB" id="A0A037YJM8"/>
<dbReference type="SUPFAM" id="SSF158682">
    <property type="entry name" value="TerB-like"/>
    <property type="match status" value="1"/>
</dbReference>
<name>A0A037YJM8_ECOLX</name>
<dbReference type="Gene3D" id="1.10.3680.10">
    <property type="entry name" value="TerB-like"/>
    <property type="match status" value="1"/>
</dbReference>
<sequence length="144" mass="16172">MFGKLFGKKVASAKVELKKVENRDLMEAIIGGCLLVSAADGEIEKEETAKLDQLVRSNPRLSHFGNEITATITRFTEQLEAGFRVGRMNILREIEDIKNDPKEAEEVFVNMLTIAEADGEIEPAEHKVLEEVGRRLGLRVEDYL</sequence>
<feature type="domain" description="Co-chaperone DjlA N-terminal" evidence="1">
    <location>
        <begin position="27"/>
        <end position="143"/>
    </location>
</feature>